<dbReference type="EnsemblPlants" id="AVESA.00010b.r2.1AG0005910.1">
    <property type="protein sequence ID" value="AVESA.00010b.r2.1AG0005910.1.CDS"/>
    <property type="gene ID" value="AVESA.00010b.r2.1AG0005910"/>
</dbReference>
<organism evidence="1 2">
    <name type="scientific">Avena sativa</name>
    <name type="common">Oat</name>
    <dbReference type="NCBI Taxonomy" id="4498"/>
    <lineage>
        <taxon>Eukaryota</taxon>
        <taxon>Viridiplantae</taxon>
        <taxon>Streptophyta</taxon>
        <taxon>Embryophyta</taxon>
        <taxon>Tracheophyta</taxon>
        <taxon>Spermatophyta</taxon>
        <taxon>Magnoliopsida</taxon>
        <taxon>Liliopsida</taxon>
        <taxon>Poales</taxon>
        <taxon>Poaceae</taxon>
        <taxon>BOP clade</taxon>
        <taxon>Pooideae</taxon>
        <taxon>Poodae</taxon>
        <taxon>Poeae</taxon>
        <taxon>Poeae Chloroplast Group 1 (Aveneae type)</taxon>
        <taxon>Aveninae</taxon>
        <taxon>Avena</taxon>
    </lineage>
</organism>
<proteinExistence type="predicted"/>
<keyword evidence="2" id="KW-1185">Reference proteome</keyword>
<dbReference type="Proteomes" id="UP001732700">
    <property type="component" value="Chromosome 1A"/>
</dbReference>
<evidence type="ECO:0000313" key="2">
    <source>
        <dbReference type="Proteomes" id="UP001732700"/>
    </source>
</evidence>
<evidence type="ECO:0000313" key="1">
    <source>
        <dbReference type="EnsemblPlants" id="AVESA.00010b.r2.1AG0005910.1.CDS"/>
    </source>
</evidence>
<reference evidence="1" key="2">
    <citation type="submission" date="2025-09" db="UniProtKB">
        <authorList>
            <consortium name="EnsemblPlants"/>
        </authorList>
    </citation>
    <scope>IDENTIFICATION</scope>
</reference>
<sequence length="550" mass="61606">MSPRRRHAGSPRSRSRSRPAPIHDAVRRTRHRLRKLRRPASSASKASSAEINSATCQQGDISQDVRNMRQELVFEKLPEDILHRIHSLLPVQDAACAACVSRGFLRSWRCYSNLKLNDRTLRLTDRKFEERKIHVIDKVDKIIKNHYDNGVKVKTLKLDIASCSNIKGSYLDKWLRMTFKSGIEELNLEMPLEMKKNYSFPCSLLSDEAAASTIRSLRLLACAFQPTSTLGLLRRLKFLNLALVHITEEGLGHLLSKSSALERLEIVGCDGIVFLKIPCTLQKLKFLTVTKCKMLQVIEIGAPKLNSFHFGESLLGISVKNPLELKHVNLSSFCMSGILSYARTRIPSIARYVESLILLGCSENANTPMLPSKLPHLKNLEIRLLVPVVGFSPSYDAFSLVSFLDASPALESFILHVELGAMTHDPVVGDDDEYLRQKLGCQYNCLKLVAITGFCSSKSLVELTVHIVESTHSLERLTLDTTHGYDSRVGIIGKCPTLRKIGQCWAMNKRALEEAHRAVKTAGRYIMGRVPLAVQSEVLEPCSRCHTGNQ</sequence>
<name>A0ACD5T7M2_AVESA</name>
<reference evidence="1" key="1">
    <citation type="submission" date="2021-05" db="EMBL/GenBank/DDBJ databases">
        <authorList>
            <person name="Scholz U."/>
            <person name="Mascher M."/>
            <person name="Fiebig A."/>
        </authorList>
    </citation>
    <scope>NUCLEOTIDE SEQUENCE [LARGE SCALE GENOMIC DNA]</scope>
</reference>
<protein>
    <submittedName>
        <fullName evidence="1">Uncharacterized protein</fullName>
    </submittedName>
</protein>
<accession>A0ACD5T7M2</accession>